<sequence>MAALPPALQEELASLFVSLDGVERTRYLCIAATCVLLYDMLLTFDEEVEYFWKPGPWSLTRVLFFWNRYFPPVILLMCIYGLFAPNLSLQFCKGWIHSEFLLSIAGLAIVQAIIVLRICYVYSKDFVTRAFVVGCFVACTIISLVIFGKIWHDVDPVAIPVPGLKLNGCTAPQAHQIWKIFIPNLALHTLLYLATTLPPLRMRRMGKRSQLLDRLAMDGGIFYFSVFAIAMFTTIGALAKSPLVNLPAIYSNALLGIAAASVSRLMLSIRSLAARLSVNPDWLLNNTELSRVNWKYGGNGDLIVEINRGPDQDDLELTSIDDDMPKEKRSATPAVYTTRVGVLEDVVYPGTRDYKAPPRPKKTTKVTFQENHISSRDSCDV</sequence>
<feature type="transmembrane region" description="Helical" evidence="2">
    <location>
        <begin position="95"/>
        <end position="118"/>
    </location>
</feature>
<keyword evidence="5" id="KW-1185">Reference proteome</keyword>
<organism evidence="4 5">
    <name type="scientific">Trametes coccinea (strain BRFM310)</name>
    <name type="common">Pycnoporus coccineus</name>
    <dbReference type="NCBI Taxonomy" id="1353009"/>
    <lineage>
        <taxon>Eukaryota</taxon>
        <taxon>Fungi</taxon>
        <taxon>Dikarya</taxon>
        <taxon>Basidiomycota</taxon>
        <taxon>Agaricomycotina</taxon>
        <taxon>Agaricomycetes</taxon>
        <taxon>Polyporales</taxon>
        <taxon>Polyporaceae</taxon>
        <taxon>Trametes</taxon>
    </lineage>
</organism>
<feature type="transmembrane region" description="Helical" evidence="2">
    <location>
        <begin position="65"/>
        <end position="83"/>
    </location>
</feature>
<proteinExistence type="predicted"/>
<keyword evidence="2" id="KW-1133">Transmembrane helix</keyword>
<feature type="transmembrane region" description="Helical" evidence="2">
    <location>
        <begin position="130"/>
        <end position="151"/>
    </location>
</feature>
<feature type="transmembrane region" description="Helical" evidence="2">
    <location>
        <begin position="221"/>
        <end position="243"/>
    </location>
</feature>
<feature type="transmembrane region" description="Helical" evidence="2">
    <location>
        <begin position="180"/>
        <end position="200"/>
    </location>
</feature>
<keyword evidence="2" id="KW-0472">Membrane</keyword>
<evidence type="ECO:0000313" key="5">
    <source>
        <dbReference type="Proteomes" id="UP000193067"/>
    </source>
</evidence>
<accession>A0A1Y2IJA7</accession>
<feature type="transmembrane region" description="Helical" evidence="2">
    <location>
        <begin position="249"/>
        <end position="267"/>
    </location>
</feature>
<name>A0A1Y2IJA7_TRAC3</name>
<feature type="domain" description="DUF6533" evidence="3">
    <location>
        <begin position="27"/>
        <end position="72"/>
    </location>
</feature>
<gene>
    <name evidence="4" type="ORF">PYCCODRAFT_1436691</name>
</gene>
<feature type="region of interest" description="Disordered" evidence="1">
    <location>
        <begin position="350"/>
        <end position="381"/>
    </location>
</feature>
<evidence type="ECO:0000259" key="3">
    <source>
        <dbReference type="Pfam" id="PF20151"/>
    </source>
</evidence>
<dbReference type="Proteomes" id="UP000193067">
    <property type="component" value="Unassembled WGS sequence"/>
</dbReference>
<evidence type="ECO:0000313" key="4">
    <source>
        <dbReference type="EMBL" id="OSD01197.1"/>
    </source>
</evidence>
<dbReference type="OrthoDB" id="2679643at2759"/>
<dbReference type="Pfam" id="PF20151">
    <property type="entry name" value="DUF6533"/>
    <property type="match status" value="1"/>
</dbReference>
<dbReference type="AlphaFoldDB" id="A0A1Y2IJA7"/>
<reference evidence="4 5" key="1">
    <citation type="journal article" date="2015" name="Biotechnol. Biofuels">
        <title>Enhanced degradation of softwood versus hardwood by the white-rot fungus Pycnoporus coccineus.</title>
        <authorList>
            <person name="Couturier M."/>
            <person name="Navarro D."/>
            <person name="Chevret D."/>
            <person name="Henrissat B."/>
            <person name="Piumi F."/>
            <person name="Ruiz-Duenas F.J."/>
            <person name="Martinez A.T."/>
            <person name="Grigoriev I.V."/>
            <person name="Riley R."/>
            <person name="Lipzen A."/>
            <person name="Berrin J.G."/>
            <person name="Master E.R."/>
            <person name="Rosso M.N."/>
        </authorList>
    </citation>
    <scope>NUCLEOTIDE SEQUENCE [LARGE SCALE GENOMIC DNA]</scope>
    <source>
        <strain evidence="4 5">BRFM310</strain>
    </source>
</reference>
<protein>
    <recommendedName>
        <fullName evidence="3">DUF6533 domain-containing protein</fullName>
    </recommendedName>
</protein>
<evidence type="ECO:0000256" key="1">
    <source>
        <dbReference type="SAM" id="MobiDB-lite"/>
    </source>
</evidence>
<dbReference type="InterPro" id="IPR045340">
    <property type="entry name" value="DUF6533"/>
</dbReference>
<evidence type="ECO:0000256" key="2">
    <source>
        <dbReference type="SAM" id="Phobius"/>
    </source>
</evidence>
<keyword evidence="2" id="KW-0812">Transmembrane</keyword>
<dbReference type="EMBL" id="KZ084113">
    <property type="protein sequence ID" value="OSD01197.1"/>
    <property type="molecule type" value="Genomic_DNA"/>
</dbReference>